<reference evidence="2 3" key="2">
    <citation type="submission" date="2011-10" db="EMBL/GenBank/DDBJ databases">
        <title>Draft genome sequence of Candidatus Burkholderia kirkii.</title>
        <authorList>
            <person name="Carlier A.L."/>
            <person name="Eberl L."/>
        </authorList>
    </citation>
    <scope>NUCLEOTIDE SEQUENCE [LARGE SCALE GENOMIC DNA]</scope>
    <source>
        <strain evidence="2 3">UZHbot1</strain>
    </source>
</reference>
<dbReference type="AlphaFoldDB" id="U3UAE3"/>
<keyword evidence="1" id="KW-0732">Signal</keyword>
<dbReference type="HOGENOM" id="CLU_1193035_0_0_4"/>
<feature type="signal peptide" evidence="1">
    <location>
        <begin position="1"/>
        <end position="22"/>
    </location>
</feature>
<dbReference type="BioCyc" id="CBUR1055526:G10QW-745-MONOMER"/>
<evidence type="ECO:0000256" key="1">
    <source>
        <dbReference type="SAM" id="SignalP"/>
    </source>
</evidence>
<sequence length="232" mass="24036">MTMSFGVPLALRLGLVAAAASACVTMSGCASIGAGAGAVAGIAMGAFTTNPAIGFGVGIAVQAATDEVVAHTMKSLHEDQQVMIAVTAGTMTVGETRPWKVKHTLPVENGHGEVRVLREFSSALANCKKFAFSVVDGDDPNAHADWFLATALPAAERVEMGFGGACGRTMGESAVTPSLLEHGKRGSVAEAALFCFSRWRSLPERHAREGRCASRGALRRSCRSCVGQNAEG</sequence>
<protein>
    <submittedName>
        <fullName evidence="2">WGS project CAFE00000000 data, contig bkir_c1</fullName>
    </submittedName>
</protein>
<name>U3UAE3_9BURK</name>
<accession>U3UAE3</accession>
<dbReference type="Proteomes" id="UP000003511">
    <property type="component" value="Unassembled WGS sequence"/>
</dbReference>
<feature type="chain" id="PRO_5004648555" evidence="1">
    <location>
        <begin position="23"/>
        <end position="232"/>
    </location>
</feature>
<reference evidence="2 3" key="1">
    <citation type="submission" date="2011-09" db="EMBL/GenBank/DDBJ databases">
        <authorList>
            <person name="Carlier A."/>
        </authorList>
    </citation>
    <scope>NUCLEOTIDE SEQUENCE [LARGE SCALE GENOMIC DNA]</scope>
    <source>
        <strain evidence="2 3">UZHbot1</strain>
    </source>
</reference>
<evidence type="ECO:0000313" key="2">
    <source>
        <dbReference type="EMBL" id="CCD35315.1"/>
    </source>
</evidence>
<comment type="caution">
    <text evidence="2">The sequence shown here is derived from an EMBL/GenBank/DDBJ whole genome shotgun (WGS) entry which is preliminary data.</text>
</comment>
<proteinExistence type="predicted"/>
<dbReference type="STRING" id="1055526.BKIR_c1_2877"/>
<evidence type="ECO:0000313" key="3">
    <source>
        <dbReference type="Proteomes" id="UP000003511"/>
    </source>
</evidence>
<organism evidence="2 3">
    <name type="scientific">Candidatus Paraburkholderia kirkii UZHbot1</name>
    <dbReference type="NCBI Taxonomy" id="1055526"/>
    <lineage>
        <taxon>Bacteria</taxon>
        <taxon>Pseudomonadati</taxon>
        <taxon>Pseudomonadota</taxon>
        <taxon>Betaproteobacteria</taxon>
        <taxon>Burkholderiales</taxon>
        <taxon>Burkholderiaceae</taxon>
        <taxon>Paraburkholderia</taxon>
    </lineage>
</organism>
<dbReference type="EMBL" id="CAFE01000001">
    <property type="protein sequence ID" value="CCD35315.1"/>
    <property type="molecule type" value="Genomic_DNA"/>
</dbReference>
<gene>
    <name evidence="2" type="ORF">BKIR_c1_2877</name>
</gene>
<keyword evidence="3" id="KW-1185">Reference proteome</keyword>